<protein>
    <recommendedName>
        <fullName evidence="7">Glycerol-3-phosphate dehydrogenase</fullName>
        <ecNumber evidence="7">1.1.5.3</ecNumber>
    </recommendedName>
</protein>
<evidence type="ECO:0000259" key="8">
    <source>
        <dbReference type="Pfam" id="PF01266"/>
    </source>
</evidence>
<dbReference type="AlphaFoldDB" id="A0A517SRW2"/>
<evidence type="ECO:0000256" key="2">
    <source>
        <dbReference type="ARBA" id="ARBA00007330"/>
    </source>
</evidence>
<dbReference type="Gene3D" id="1.10.8.870">
    <property type="entry name" value="Alpha-glycerophosphate oxidase, cap domain"/>
    <property type="match status" value="1"/>
</dbReference>
<evidence type="ECO:0000259" key="9">
    <source>
        <dbReference type="Pfam" id="PF16901"/>
    </source>
</evidence>
<dbReference type="EMBL" id="CP036272">
    <property type="protein sequence ID" value="QDT58849.1"/>
    <property type="molecule type" value="Genomic_DNA"/>
</dbReference>
<evidence type="ECO:0000256" key="1">
    <source>
        <dbReference type="ARBA" id="ARBA00001974"/>
    </source>
</evidence>
<dbReference type="SUPFAM" id="SSF51905">
    <property type="entry name" value="FAD/NAD(P)-binding domain"/>
    <property type="match status" value="1"/>
</dbReference>
<dbReference type="EC" id="1.1.5.3" evidence="7"/>
<accession>A0A517SRW2</accession>
<dbReference type="RefSeq" id="WP_145270307.1">
    <property type="nucleotide sequence ID" value="NZ_CP036272.1"/>
</dbReference>
<dbReference type="Proteomes" id="UP000315003">
    <property type="component" value="Chromosome"/>
</dbReference>
<comment type="catalytic activity">
    <reaction evidence="7">
        <text>a quinone + sn-glycerol 3-phosphate = dihydroxyacetone phosphate + a quinol</text>
        <dbReference type="Rhea" id="RHEA:18977"/>
        <dbReference type="ChEBI" id="CHEBI:24646"/>
        <dbReference type="ChEBI" id="CHEBI:57597"/>
        <dbReference type="ChEBI" id="CHEBI:57642"/>
        <dbReference type="ChEBI" id="CHEBI:132124"/>
        <dbReference type="EC" id="1.1.5.3"/>
    </reaction>
</comment>
<evidence type="ECO:0000256" key="5">
    <source>
        <dbReference type="ARBA" id="ARBA00022827"/>
    </source>
</evidence>
<dbReference type="GO" id="GO:0006071">
    <property type="term" value="P:glycerol metabolic process"/>
    <property type="evidence" value="ECO:0007669"/>
    <property type="project" value="UniProtKB-KW"/>
</dbReference>
<dbReference type="GO" id="GO:0004368">
    <property type="term" value="F:glycerol-3-phosphate dehydrogenase (quinone) activity"/>
    <property type="evidence" value="ECO:0007669"/>
    <property type="project" value="UniProtKB-EC"/>
</dbReference>
<evidence type="ECO:0000256" key="7">
    <source>
        <dbReference type="RuleBase" id="RU361217"/>
    </source>
</evidence>
<feature type="domain" description="FAD dependent oxidoreductase" evidence="8">
    <location>
        <begin position="23"/>
        <end position="378"/>
    </location>
</feature>
<reference evidence="10 11" key="1">
    <citation type="submission" date="2019-02" db="EMBL/GenBank/DDBJ databases">
        <title>Deep-cultivation of Planctomycetes and their phenomic and genomic characterization uncovers novel biology.</title>
        <authorList>
            <person name="Wiegand S."/>
            <person name="Jogler M."/>
            <person name="Boedeker C."/>
            <person name="Pinto D."/>
            <person name="Vollmers J."/>
            <person name="Rivas-Marin E."/>
            <person name="Kohn T."/>
            <person name="Peeters S.H."/>
            <person name="Heuer A."/>
            <person name="Rast P."/>
            <person name="Oberbeckmann S."/>
            <person name="Bunk B."/>
            <person name="Jeske O."/>
            <person name="Meyerdierks A."/>
            <person name="Storesund J.E."/>
            <person name="Kallscheuer N."/>
            <person name="Luecker S."/>
            <person name="Lage O.M."/>
            <person name="Pohl T."/>
            <person name="Merkel B.J."/>
            <person name="Hornburger P."/>
            <person name="Mueller R.-W."/>
            <person name="Bruemmer F."/>
            <person name="Labrenz M."/>
            <person name="Spormann A.M."/>
            <person name="Op den Camp H."/>
            <person name="Overmann J."/>
            <person name="Amann R."/>
            <person name="Jetten M.S.M."/>
            <person name="Mascher T."/>
            <person name="Medema M.H."/>
            <person name="Devos D.P."/>
            <person name="Kaster A.-K."/>
            <person name="Ovreas L."/>
            <person name="Rohde M."/>
            <person name="Galperin M.Y."/>
            <person name="Jogler C."/>
        </authorList>
    </citation>
    <scope>NUCLEOTIDE SEQUENCE [LARGE SCALE GENOMIC DNA]</scope>
    <source>
        <strain evidence="10 11">SV_7m_r</strain>
    </source>
</reference>
<dbReference type="Gene3D" id="3.50.50.60">
    <property type="entry name" value="FAD/NAD(P)-binding domain"/>
    <property type="match status" value="1"/>
</dbReference>
<dbReference type="InterPro" id="IPR000447">
    <property type="entry name" value="G3P_DH_FAD-dep"/>
</dbReference>
<dbReference type="InterPro" id="IPR031656">
    <property type="entry name" value="DAO_C"/>
</dbReference>
<dbReference type="SUPFAM" id="SSF54373">
    <property type="entry name" value="FAD-linked reductases, C-terminal domain"/>
    <property type="match status" value="1"/>
</dbReference>
<keyword evidence="5" id="KW-0274">FAD</keyword>
<evidence type="ECO:0000256" key="3">
    <source>
        <dbReference type="ARBA" id="ARBA00022630"/>
    </source>
</evidence>
<keyword evidence="11" id="KW-1185">Reference proteome</keyword>
<comment type="cofactor">
    <cofactor evidence="1 7">
        <name>FAD</name>
        <dbReference type="ChEBI" id="CHEBI:57692"/>
    </cofactor>
</comment>
<evidence type="ECO:0000256" key="6">
    <source>
        <dbReference type="ARBA" id="ARBA00023002"/>
    </source>
</evidence>
<feature type="domain" description="Alpha-glycerophosphate oxidase C-terminal" evidence="9">
    <location>
        <begin position="420"/>
        <end position="491"/>
    </location>
</feature>
<dbReference type="Pfam" id="PF01266">
    <property type="entry name" value="DAO"/>
    <property type="match status" value="1"/>
</dbReference>
<dbReference type="OrthoDB" id="9766796at2"/>
<dbReference type="GO" id="GO:0046168">
    <property type="term" value="P:glycerol-3-phosphate catabolic process"/>
    <property type="evidence" value="ECO:0007669"/>
    <property type="project" value="TreeGrafter"/>
</dbReference>
<dbReference type="InterPro" id="IPR036188">
    <property type="entry name" value="FAD/NAD-bd_sf"/>
</dbReference>
<dbReference type="GO" id="GO:0009331">
    <property type="term" value="C:glycerol-3-phosphate dehydrogenase (FAD) complex"/>
    <property type="evidence" value="ECO:0007669"/>
    <property type="project" value="UniProtKB-UniRule"/>
</dbReference>
<evidence type="ECO:0000313" key="10">
    <source>
        <dbReference type="EMBL" id="QDT58849.1"/>
    </source>
</evidence>
<dbReference type="PROSITE" id="PS00977">
    <property type="entry name" value="FAD_G3PDH_1"/>
    <property type="match status" value="1"/>
</dbReference>
<keyword evidence="6 7" id="KW-0560">Oxidoreductase</keyword>
<proteinExistence type="inferred from homology"/>
<sequence length="511" mass="56158">MTESFDRSKTLQAISERGSDPWDLLIIGGGATGVGVALDAATRGLDTVLLERGDFGIGTSSRSTKLVHGGVRYLRQGNITLVRDALRERALLRINAPHLVSDQPFLIPCESRLKQWYYGFGLKMYDLLASGDQFGRSRMLNQQTARELGQGIKAERLAAGVIYHDGQFDDSRLLIDMARLAAAKGAHLVNHCEVEQILHGASGQVEGAAALDRLQEQRLAINARVVVNAAGPFCDSVRQLDQPDVQPMVASSQGVHLVFDRSFYPADVAMMVPETDDGRVIFVVPWHDHVIVGTTDTAIKQPVIEPKAQSVEIDFLLETVSRYLEKTPTQDDILSVFAGIRPLVKGDPSARTASLSRDHVIRASDSGMLTITGGKWTTVRKMAEDCVDHVLKQAGQEKRACVTKTLSIPPPDQTLIEQIEADDPSLAEALHPDLDLTGSRVVWATRYEMAMCVQDVLARRHRALFLNARATQAVAPRVAEIMAVELGRDQQWQAQQVSEMESLTIRYLPGD</sequence>
<name>A0A517SRW2_9BACT</name>
<dbReference type="InterPro" id="IPR006076">
    <property type="entry name" value="FAD-dep_OxRdtase"/>
</dbReference>
<dbReference type="PANTHER" id="PTHR11985:SF35">
    <property type="entry name" value="ANAEROBIC GLYCEROL-3-PHOSPHATE DEHYDROGENASE SUBUNIT A"/>
    <property type="match status" value="1"/>
</dbReference>
<gene>
    <name evidence="10" type="primary">glpD</name>
    <name evidence="10" type="ORF">SV7mr_13500</name>
</gene>
<keyword evidence="3 7" id="KW-0285">Flavoprotein</keyword>
<dbReference type="Pfam" id="PF16901">
    <property type="entry name" value="DAO_C"/>
    <property type="match status" value="1"/>
</dbReference>
<dbReference type="PRINTS" id="PR01001">
    <property type="entry name" value="FADG3PDH"/>
</dbReference>
<keyword evidence="4" id="KW-0319">Glycerol metabolism</keyword>
<dbReference type="InterPro" id="IPR038299">
    <property type="entry name" value="DAO_C_sf"/>
</dbReference>
<comment type="similarity">
    <text evidence="2 7">Belongs to the FAD-dependent glycerol-3-phosphate dehydrogenase family.</text>
</comment>
<dbReference type="PANTHER" id="PTHR11985">
    <property type="entry name" value="GLYCEROL-3-PHOSPHATE DEHYDROGENASE"/>
    <property type="match status" value="1"/>
</dbReference>
<evidence type="ECO:0000256" key="4">
    <source>
        <dbReference type="ARBA" id="ARBA00022798"/>
    </source>
</evidence>
<dbReference type="Gene3D" id="3.30.9.10">
    <property type="entry name" value="D-Amino Acid Oxidase, subunit A, domain 2"/>
    <property type="match status" value="1"/>
</dbReference>
<evidence type="ECO:0000313" key="11">
    <source>
        <dbReference type="Proteomes" id="UP000315003"/>
    </source>
</evidence>
<organism evidence="10 11">
    <name type="scientific">Stieleria bergensis</name>
    <dbReference type="NCBI Taxonomy" id="2528025"/>
    <lineage>
        <taxon>Bacteria</taxon>
        <taxon>Pseudomonadati</taxon>
        <taxon>Planctomycetota</taxon>
        <taxon>Planctomycetia</taxon>
        <taxon>Pirellulales</taxon>
        <taxon>Pirellulaceae</taxon>
        <taxon>Stieleria</taxon>
    </lineage>
</organism>